<evidence type="ECO:0000256" key="4">
    <source>
        <dbReference type="ARBA" id="ARBA00022679"/>
    </source>
</evidence>
<protein>
    <recommendedName>
        <fullName evidence="3">lipoyl(octanoyl) transferase</fullName>
        <ecNumber evidence="3">2.3.1.181</ecNumber>
    </recommendedName>
</protein>
<dbReference type="InParanoid" id="A0A1Y2FZX6"/>
<dbReference type="PROSITE" id="PS51733">
    <property type="entry name" value="BPL_LPL_CATALYTIC"/>
    <property type="match status" value="1"/>
</dbReference>
<dbReference type="UniPathway" id="UPA00538">
    <property type="reaction ID" value="UER00592"/>
</dbReference>
<dbReference type="SUPFAM" id="SSF55681">
    <property type="entry name" value="Class II aaRS and biotin synthetases"/>
    <property type="match status" value="1"/>
</dbReference>
<keyword evidence="5" id="KW-0012">Acyltransferase</keyword>
<evidence type="ECO:0000256" key="5">
    <source>
        <dbReference type="ARBA" id="ARBA00023315"/>
    </source>
</evidence>
<dbReference type="AlphaFoldDB" id="A0A1Y2FZX6"/>
<evidence type="ECO:0000313" key="7">
    <source>
        <dbReference type="EMBL" id="ORY89086.1"/>
    </source>
</evidence>
<dbReference type="EMBL" id="MCGR01000007">
    <property type="protein sequence ID" value="ORY89086.1"/>
    <property type="molecule type" value="Genomic_DNA"/>
</dbReference>
<dbReference type="EC" id="2.3.1.181" evidence="3"/>
<dbReference type="OrthoDB" id="19908at2759"/>
<evidence type="ECO:0000256" key="3">
    <source>
        <dbReference type="ARBA" id="ARBA00012334"/>
    </source>
</evidence>
<dbReference type="Gene3D" id="3.30.930.10">
    <property type="entry name" value="Bira Bifunctional Protein, Domain 2"/>
    <property type="match status" value="1"/>
</dbReference>
<accession>A0A1Y2FZX6</accession>
<dbReference type="NCBIfam" id="TIGR00214">
    <property type="entry name" value="lipB"/>
    <property type="match status" value="1"/>
</dbReference>
<feature type="domain" description="BPL/LPL catalytic" evidence="6">
    <location>
        <begin position="77"/>
        <end position="270"/>
    </location>
</feature>
<comment type="similarity">
    <text evidence="2">Belongs to the LipB family.</text>
</comment>
<dbReference type="GO" id="GO:0009249">
    <property type="term" value="P:protein lipoylation"/>
    <property type="evidence" value="ECO:0007669"/>
    <property type="project" value="InterPro"/>
</dbReference>
<evidence type="ECO:0000259" key="6">
    <source>
        <dbReference type="PROSITE" id="PS51733"/>
    </source>
</evidence>
<dbReference type="FunCoup" id="A0A1Y2FZX6">
    <property type="interactions" value="512"/>
</dbReference>
<proteinExistence type="inferred from homology"/>
<dbReference type="PANTHER" id="PTHR10993:SF7">
    <property type="entry name" value="LIPOYLTRANSFERASE 2, MITOCHONDRIAL-RELATED"/>
    <property type="match status" value="1"/>
</dbReference>
<dbReference type="InterPro" id="IPR020605">
    <property type="entry name" value="Octanoyltransferase_CS"/>
</dbReference>
<organism evidence="7 8">
    <name type="scientific">Leucosporidium creatinivorum</name>
    <dbReference type="NCBI Taxonomy" id="106004"/>
    <lineage>
        <taxon>Eukaryota</taxon>
        <taxon>Fungi</taxon>
        <taxon>Dikarya</taxon>
        <taxon>Basidiomycota</taxon>
        <taxon>Pucciniomycotina</taxon>
        <taxon>Microbotryomycetes</taxon>
        <taxon>Leucosporidiales</taxon>
        <taxon>Leucosporidium</taxon>
    </lineage>
</organism>
<dbReference type="PANTHER" id="PTHR10993">
    <property type="entry name" value="OCTANOYLTRANSFERASE"/>
    <property type="match status" value="1"/>
</dbReference>
<keyword evidence="4" id="KW-0808">Transferase</keyword>
<evidence type="ECO:0000313" key="8">
    <source>
        <dbReference type="Proteomes" id="UP000193467"/>
    </source>
</evidence>
<dbReference type="Proteomes" id="UP000193467">
    <property type="component" value="Unassembled WGS sequence"/>
</dbReference>
<comment type="caution">
    <text evidence="7">The sequence shown here is derived from an EMBL/GenBank/DDBJ whole genome shotgun (WGS) entry which is preliminary data.</text>
</comment>
<dbReference type="InterPro" id="IPR045864">
    <property type="entry name" value="aa-tRNA-synth_II/BPL/LPL"/>
</dbReference>
<dbReference type="PROSITE" id="PS01313">
    <property type="entry name" value="LIPB"/>
    <property type="match status" value="1"/>
</dbReference>
<dbReference type="Pfam" id="PF21948">
    <property type="entry name" value="LplA-B_cat"/>
    <property type="match status" value="1"/>
</dbReference>
<gene>
    <name evidence="7" type="ORF">BCR35DRAFT_276187</name>
</gene>
<dbReference type="InterPro" id="IPR004143">
    <property type="entry name" value="BPL_LPL_catalytic"/>
</dbReference>
<reference evidence="7 8" key="1">
    <citation type="submission" date="2016-07" db="EMBL/GenBank/DDBJ databases">
        <title>Pervasive Adenine N6-methylation of Active Genes in Fungi.</title>
        <authorList>
            <consortium name="DOE Joint Genome Institute"/>
            <person name="Mondo S.J."/>
            <person name="Dannebaum R.O."/>
            <person name="Kuo R.C."/>
            <person name="Labutti K."/>
            <person name="Haridas S."/>
            <person name="Kuo A."/>
            <person name="Salamov A."/>
            <person name="Ahrendt S.R."/>
            <person name="Lipzen A."/>
            <person name="Sullivan W."/>
            <person name="Andreopoulos W.B."/>
            <person name="Clum A."/>
            <person name="Lindquist E."/>
            <person name="Daum C."/>
            <person name="Ramamoorthy G.K."/>
            <person name="Gryganskyi A."/>
            <person name="Culley D."/>
            <person name="Magnuson J.K."/>
            <person name="James T.Y."/>
            <person name="O'Malley M.A."/>
            <person name="Stajich J.E."/>
            <person name="Spatafora J.W."/>
            <person name="Visel A."/>
            <person name="Grigoriev I.V."/>
        </authorList>
    </citation>
    <scope>NUCLEOTIDE SEQUENCE [LARGE SCALE GENOMIC DNA]</scope>
    <source>
        <strain evidence="7 8">62-1032</strain>
    </source>
</reference>
<name>A0A1Y2FZX6_9BASI</name>
<sequence length="303" mass="33066">MLASLARNLSCSGVASPLALASRPPILYTHLPHQLPYQLGLLLQESLVQRRLEAKKSLSLAPPASPTTPLDPNLKRWATTDLLLLLEHRPVFTAGKRENDPIVAAAEAERLGKMGADYVQTMRGGQTTYHGPGQLVGYPLMDLGAAGLSTRCYVSHLESFLSTLVSSLSVPVYPLEHTGVFTSPTSKIASIGIHIRRRISLHGFSINVEEQTRKWFDAVVACGLAEVNATSVEAVWKELGIVEREGGVKRVKDIVPLAVELFGRQYGRSLEALEEGDEFGELREMIQMGVEGKLPPLEKKNLA</sequence>
<dbReference type="STRING" id="106004.A0A1Y2FZX6"/>
<evidence type="ECO:0000256" key="2">
    <source>
        <dbReference type="ARBA" id="ARBA00007907"/>
    </source>
</evidence>
<evidence type="ECO:0000256" key="1">
    <source>
        <dbReference type="ARBA" id="ARBA00004821"/>
    </source>
</evidence>
<dbReference type="GO" id="GO:0033819">
    <property type="term" value="F:lipoyl(octanoyl) transferase activity"/>
    <property type="evidence" value="ECO:0007669"/>
    <property type="project" value="UniProtKB-EC"/>
</dbReference>
<keyword evidence="8" id="KW-1185">Reference proteome</keyword>
<comment type="pathway">
    <text evidence="1">Protein modification; protein lipoylation via endogenous pathway; protein N(6)-(lipoyl)lysine from octanoyl-[acyl-carrier-protein]: step 1/2.</text>
</comment>
<dbReference type="InterPro" id="IPR000544">
    <property type="entry name" value="Octanoyltransferase"/>
</dbReference>